<feature type="compositionally biased region" description="Low complexity" evidence="3">
    <location>
        <begin position="118"/>
        <end position="128"/>
    </location>
</feature>
<dbReference type="AlphaFoldDB" id="A0A6B0S9Y2"/>
<dbReference type="InterPro" id="IPR038586">
    <property type="entry name" value="Tctex-1-like_sf"/>
</dbReference>
<comment type="subcellular location">
    <subcellularLocation>
        <location evidence="1">Membrane</location>
        <location evidence="1">Clathrin-coated pit</location>
        <topology evidence="1">Peripheral membrane protein</topology>
        <orientation evidence="1">Cytoplasmic side</orientation>
    </subcellularLocation>
</comment>
<feature type="domain" description="MHD" evidence="4">
    <location>
        <begin position="439"/>
        <end position="690"/>
    </location>
</feature>
<feature type="region of interest" description="Disordered" evidence="3">
    <location>
        <begin position="180"/>
        <end position="214"/>
    </location>
</feature>
<accession>A0A6B0S9Y2</accession>
<sequence>MLTLLEEKSGEEVARPRRSTPTPELISKKPSEDTTALAPLFGPPLESAFDEQKTEGNDQSATEVKIEKLPSINDLDSIFGPVLSPKSVAVNAEDKWVHFSDTSPERVTPELTPREKVVSPPAASDNPADSPPPGPPGPPGPSGPPGPPRSVPSPLNLEEVQKKVAEQNFIKDDYLETISSPKDFGLGQRATPPPPPPPTYRTVVSSPGPGSGSGTGITSEVVLWLFSTKGLPVHDLTWYVNLRNSKKKMAVLESPHFKEIVNKTSVFQKKGIFSTIPSRYNIHYCKILMATPLAFNPPAKPTFKFIQIRPHEGKISPFMDAAHSPFARKLASQIDNVPRAVKLPLKTAHKNIQKMEKCVQKWCSSLPVTCGTVPIQAGFFILFQSPWHAMTTEHVDLGFLSFLSRVVTCQMYREDYWRNGVVFSCRDHQTLCQQSIASCSDFSGDKFQQVRTRPAKSPTSLLHSLVFKKEDPSFFAQCYSISFSSQLNSDNTQNDANAKEFWVNMPNLMTHLKKVSEQKPQATYYNVDMLKYQVSAQGIQSTPLNLAVNWRCEPASTDLRIDYKYNTDAMTTAVALNNVQFLVPVDGGVTKLQAVLPPAVWNADQQRILWKIPDISQKSENGGVGSLLARFQLSEGPSKPSPLVVQFTSEGSTLSGCDIELVGAGYRFSLIKKRFAAAVIKGVQRTKKIKQDQKKKLPFLQSLKMKTFKSHKTWGNFKHWNQWRICTYGYHIMLQSVEDGPDSLLSIINTREQSLIMMMSDIAKDRTAHLLKKRGSVSSLSNHEFRRKEPHGRTKDSVSTVSYMDEPCQPEDASRLTVHMENTYQLGPTKHFPVVIVNHILKDVLTTYLQEEQYEPELCRQMTKTISEVIKAQVKDLMIPRYKLIVIVHIGQLTGQSILIGSRCLWDPKNDAFASFIFRNSSLFALANVYIVYFE</sequence>
<evidence type="ECO:0000313" key="5">
    <source>
        <dbReference type="EMBL" id="MXQ97527.1"/>
    </source>
</evidence>
<dbReference type="PANTHER" id="PTHR21255">
    <property type="entry name" value="T-COMPLEX-ASSOCIATED-TESTIS-EXPRESSED 1/ DYNEIN LIGHT CHAIN"/>
    <property type="match status" value="1"/>
</dbReference>
<dbReference type="PROSITE" id="PS51072">
    <property type="entry name" value="MHD"/>
    <property type="match status" value="1"/>
</dbReference>
<organism evidence="5 6">
    <name type="scientific">Bos mutus</name>
    <name type="common">wild yak</name>
    <dbReference type="NCBI Taxonomy" id="72004"/>
    <lineage>
        <taxon>Eukaryota</taxon>
        <taxon>Metazoa</taxon>
        <taxon>Chordata</taxon>
        <taxon>Craniata</taxon>
        <taxon>Vertebrata</taxon>
        <taxon>Euteleostomi</taxon>
        <taxon>Mammalia</taxon>
        <taxon>Eutheria</taxon>
        <taxon>Laurasiatheria</taxon>
        <taxon>Artiodactyla</taxon>
        <taxon>Ruminantia</taxon>
        <taxon>Pecora</taxon>
        <taxon>Bovidae</taxon>
        <taxon>Bovinae</taxon>
        <taxon>Bos</taxon>
    </lineage>
</organism>
<dbReference type="SUPFAM" id="SSF49447">
    <property type="entry name" value="Second domain of Mu2 adaptin subunit (ap50) of ap2 adaptor"/>
    <property type="match status" value="1"/>
</dbReference>
<feature type="compositionally biased region" description="Pro residues" evidence="3">
    <location>
        <begin position="129"/>
        <end position="151"/>
    </location>
</feature>
<keyword evidence="6" id="KW-1185">Reference proteome</keyword>
<feature type="compositionally biased region" description="Basic and acidic residues" evidence="3">
    <location>
        <begin position="95"/>
        <end position="117"/>
    </location>
</feature>
<dbReference type="GO" id="GO:0007018">
    <property type="term" value="P:microtubule-based movement"/>
    <property type="evidence" value="ECO:0007669"/>
    <property type="project" value="TreeGrafter"/>
</dbReference>
<dbReference type="GO" id="GO:0005905">
    <property type="term" value="C:clathrin-coated pit"/>
    <property type="evidence" value="ECO:0007669"/>
    <property type="project" value="UniProtKB-SubCell"/>
</dbReference>
<feature type="compositionally biased region" description="Basic and acidic residues" evidence="3">
    <location>
        <begin position="1"/>
        <end position="15"/>
    </location>
</feature>
<feature type="region of interest" description="Disordered" evidence="3">
    <location>
        <begin position="95"/>
        <end position="154"/>
    </location>
</feature>
<dbReference type="Proteomes" id="UP000322234">
    <property type="component" value="Unassembled WGS sequence"/>
</dbReference>
<protein>
    <recommendedName>
        <fullName evidence="4">MHD domain-containing protein</fullName>
    </recommendedName>
</protein>
<reference evidence="5" key="1">
    <citation type="submission" date="2019-10" db="EMBL/GenBank/DDBJ databases">
        <title>The sequence and de novo assembly of the wild yak genome.</title>
        <authorList>
            <person name="Liu Y."/>
        </authorList>
    </citation>
    <scope>NUCLEOTIDE SEQUENCE [LARGE SCALE GENOMIC DNA]</scope>
    <source>
        <strain evidence="5">WY2019</strain>
    </source>
</reference>
<evidence type="ECO:0000256" key="2">
    <source>
        <dbReference type="ARBA" id="ARBA00005361"/>
    </source>
</evidence>
<evidence type="ECO:0000313" key="6">
    <source>
        <dbReference type="Proteomes" id="UP000322234"/>
    </source>
</evidence>
<dbReference type="CDD" id="cd21458">
    <property type="entry name" value="DLC-like_TCTEX1D1"/>
    <property type="match status" value="1"/>
</dbReference>
<evidence type="ECO:0000259" key="4">
    <source>
        <dbReference type="PROSITE" id="PS51072"/>
    </source>
</evidence>
<name>A0A6B0S9Y2_9CETA</name>
<dbReference type="InterPro" id="IPR036168">
    <property type="entry name" value="AP2_Mu_C_sf"/>
</dbReference>
<evidence type="ECO:0000256" key="1">
    <source>
        <dbReference type="ARBA" id="ARBA00004283"/>
    </source>
</evidence>
<dbReference type="PANTHER" id="PTHR21255:SF64">
    <property type="entry name" value="DYNEIN LIGHT CHAIN TCTEX-TYPE 5"/>
    <property type="match status" value="1"/>
</dbReference>
<comment type="similarity">
    <text evidence="2">Belongs to the dynein light chain Tctex-type family.</text>
</comment>
<proteinExistence type="inferred from homology"/>
<dbReference type="Gene3D" id="3.30.1140.40">
    <property type="entry name" value="Tctex-1"/>
    <property type="match status" value="1"/>
</dbReference>
<dbReference type="GO" id="GO:0005868">
    <property type="term" value="C:cytoplasmic dynein complex"/>
    <property type="evidence" value="ECO:0007669"/>
    <property type="project" value="TreeGrafter"/>
</dbReference>
<feature type="compositionally biased region" description="Basic and acidic residues" evidence="3">
    <location>
        <begin position="783"/>
        <end position="796"/>
    </location>
</feature>
<feature type="region of interest" description="Disordered" evidence="3">
    <location>
        <begin position="1"/>
        <end position="64"/>
    </location>
</feature>
<dbReference type="GO" id="GO:0005737">
    <property type="term" value="C:cytoplasm"/>
    <property type="evidence" value="ECO:0007669"/>
    <property type="project" value="TreeGrafter"/>
</dbReference>
<dbReference type="Pfam" id="PF03645">
    <property type="entry name" value="Tctex-1"/>
    <property type="match status" value="1"/>
</dbReference>
<dbReference type="InterPro" id="IPR018808">
    <property type="entry name" value="Muniscin_C"/>
</dbReference>
<dbReference type="EMBL" id="VBQZ03000193">
    <property type="protein sequence ID" value="MXQ97527.1"/>
    <property type="molecule type" value="Genomic_DNA"/>
</dbReference>
<dbReference type="Pfam" id="PF10291">
    <property type="entry name" value="muHD"/>
    <property type="match status" value="1"/>
</dbReference>
<evidence type="ECO:0000256" key="3">
    <source>
        <dbReference type="SAM" id="MobiDB-lite"/>
    </source>
</evidence>
<gene>
    <name evidence="5" type="ORF">E5288_WYG017258</name>
</gene>
<feature type="region of interest" description="Disordered" evidence="3">
    <location>
        <begin position="781"/>
        <end position="800"/>
    </location>
</feature>
<dbReference type="GO" id="GO:0045505">
    <property type="term" value="F:dynein intermediate chain binding"/>
    <property type="evidence" value="ECO:0007669"/>
    <property type="project" value="TreeGrafter"/>
</dbReference>
<dbReference type="InterPro" id="IPR005334">
    <property type="entry name" value="Tctex-1-like"/>
</dbReference>
<dbReference type="InterPro" id="IPR028565">
    <property type="entry name" value="MHD"/>
</dbReference>
<comment type="caution">
    <text evidence="5">The sequence shown here is derived from an EMBL/GenBank/DDBJ whole genome shotgun (WGS) entry which is preliminary data.</text>
</comment>